<dbReference type="Gene3D" id="1.25.40.10">
    <property type="entry name" value="Tetratricopeptide repeat domain"/>
    <property type="match status" value="1"/>
</dbReference>
<dbReference type="AlphaFoldDB" id="A0A3M9MT41"/>
<evidence type="ECO:0000256" key="1">
    <source>
        <dbReference type="ARBA" id="ARBA00010062"/>
    </source>
</evidence>
<organism evidence="5 6">
    <name type="scientific">Rufibacter immobilis</name>
    <dbReference type="NCBI Taxonomy" id="1348778"/>
    <lineage>
        <taxon>Bacteria</taxon>
        <taxon>Pseudomonadati</taxon>
        <taxon>Bacteroidota</taxon>
        <taxon>Cytophagia</taxon>
        <taxon>Cytophagales</taxon>
        <taxon>Hymenobacteraceae</taxon>
        <taxon>Rufibacter</taxon>
    </lineage>
</organism>
<dbReference type="SUPFAM" id="SSF53822">
    <property type="entry name" value="Periplasmic binding protein-like I"/>
    <property type="match status" value="1"/>
</dbReference>
<protein>
    <submittedName>
        <fullName evidence="5">Amino acid ABC transporter substrate-binding protein</fullName>
    </submittedName>
</protein>
<dbReference type="InterPro" id="IPR051010">
    <property type="entry name" value="BCAA_transport"/>
</dbReference>
<dbReference type="OrthoDB" id="1490998at2"/>
<keyword evidence="2 3" id="KW-0732">Signal</keyword>
<dbReference type="InterPro" id="IPR028082">
    <property type="entry name" value="Peripla_BP_I"/>
</dbReference>
<dbReference type="Proteomes" id="UP000271010">
    <property type="component" value="Unassembled WGS sequence"/>
</dbReference>
<accession>A0A3M9MT41</accession>
<name>A0A3M9MT41_9BACT</name>
<dbReference type="Gene3D" id="3.40.50.2300">
    <property type="match status" value="2"/>
</dbReference>
<gene>
    <name evidence="5" type="ORF">EFA69_18470</name>
</gene>
<dbReference type="RefSeq" id="WP_123134530.1">
    <property type="nucleotide sequence ID" value="NZ_RJJE01000017.1"/>
</dbReference>
<comment type="caution">
    <text evidence="5">The sequence shown here is derived from an EMBL/GenBank/DDBJ whole genome shotgun (WGS) entry which is preliminary data.</text>
</comment>
<feature type="domain" description="Leucine-binding protein" evidence="4">
    <location>
        <begin position="253"/>
        <end position="508"/>
    </location>
</feature>
<dbReference type="EMBL" id="RJJE01000017">
    <property type="protein sequence ID" value="RNI28063.1"/>
    <property type="molecule type" value="Genomic_DNA"/>
</dbReference>
<evidence type="ECO:0000259" key="4">
    <source>
        <dbReference type="Pfam" id="PF13458"/>
    </source>
</evidence>
<dbReference type="Pfam" id="PF13458">
    <property type="entry name" value="Peripla_BP_6"/>
    <property type="match status" value="1"/>
</dbReference>
<keyword evidence="6" id="KW-1185">Reference proteome</keyword>
<dbReference type="InterPro" id="IPR011990">
    <property type="entry name" value="TPR-like_helical_dom_sf"/>
</dbReference>
<proteinExistence type="inferred from homology"/>
<comment type="similarity">
    <text evidence="1">Belongs to the leucine-binding protein family.</text>
</comment>
<evidence type="ECO:0000256" key="3">
    <source>
        <dbReference type="SAM" id="SignalP"/>
    </source>
</evidence>
<evidence type="ECO:0000313" key="6">
    <source>
        <dbReference type="Proteomes" id="UP000271010"/>
    </source>
</evidence>
<dbReference type="InterPro" id="IPR028081">
    <property type="entry name" value="Leu-bd"/>
</dbReference>
<dbReference type="PANTHER" id="PTHR30483">
    <property type="entry name" value="LEUCINE-SPECIFIC-BINDING PROTEIN"/>
    <property type="match status" value="1"/>
</dbReference>
<sequence>MKKRIVLSALLGLSLGWNVQAQSNGELSTRLENGRLLVDQQKYELAMAELLPLTTAATGKTYAPDAAYLYSVAASRNKKWSEADKMLTQLISGHPTWGGLADAQYLHGYILFEKKEYLRALNALAAIQGNTLQDEVANMKRHYLLQLPDKATFQYLLRQFADDATLSKTYADKLVSGWFTEQDRSQLEGIVNRFKLDRSYLQRSANIKKNEYNVAVLLPFQLPENGVRVDKKNLFITDFYAGMLSAQDSLQKRGVRVNIYPYDTKNDTAQVRKVMELPELASMDLVVGPIYKSNSAVAAKIAQQRNLNMVNPFSDDLEVTKGNPYLYLMEASVATQGQRAAAYAYQTFPKKTAVLIFDSGKDDTTFAGNFRRTYTALGGKVLVAQKINSKTGAGISGILGNVNLKDLGALVIQSTAQNVATNTVSYLEQRASKVPVLVPQAWLEHPQISLSQLDFLEFYFLAPKFIDAENPTVQQFRQAYAAKYKLPPSSFTYSGFELMNYYGRQLQENGYAAPPKLSGVQPGTFYQGIGYLNNATAKQTQDNQYVPILKLENGRVLVVNPVF</sequence>
<dbReference type="SUPFAM" id="SSF48452">
    <property type="entry name" value="TPR-like"/>
    <property type="match status" value="1"/>
</dbReference>
<reference evidence="5 6" key="1">
    <citation type="submission" date="2018-11" db="EMBL/GenBank/DDBJ databases">
        <title>Rufibacter latericius sp. nov., isolated from water in Baiyang Lake.</title>
        <authorList>
            <person name="Yang Y."/>
        </authorList>
    </citation>
    <scope>NUCLEOTIDE SEQUENCE [LARGE SCALE GENOMIC DNA]</scope>
    <source>
        <strain evidence="5 6">MCC P1</strain>
    </source>
</reference>
<feature type="chain" id="PRO_5018108761" evidence="3">
    <location>
        <begin position="22"/>
        <end position="563"/>
    </location>
</feature>
<evidence type="ECO:0000313" key="5">
    <source>
        <dbReference type="EMBL" id="RNI28063.1"/>
    </source>
</evidence>
<dbReference type="PANTHER" id="PTHR30483:SF6">
    <property type="entry name" value="PERIPLASMIC BINDING PROTEIN OF ABC TRANSPORTER FOR NATURAL AMINO ACIDS"/>
    <property type="match status" value="1"/>
</dbReference>
<feature type="signal peptide" evidence="3">
    <location>
        <begin position="1"/>
        <end position="21"/>
    </location>
</feature>
<evidence type="ECO:0000256" key="2">
    <source>
        <dbReference type="ARBA" id="ARBA00022729"/>
    </source>
</evidence>